<evidence type="ECO:0000256" key="1">
    <source>
        <dbReference type="ARBA" id="ARBA00023125"/>
    </source>
</evidence>
<name>A0A9X2JB21_9SPHI</name>
<dbReference type="GO" id="GO:0003677">
    <property type="term" value="F:DNA binding"/>
    <property type="evidence" value="ECO:0007669"/>
    <property type="project" value="UniProtKB-KW"/>
</dbReference>
<dbReference type="EMBL" id="JAMWYS010000006">
    <property type="protein sequence ID" value="MCO4291563.1"/>
    <property type="molecule type" value="Genomic_DNA"/>
</dbReference>
<dbReference type="PANTHER" id="PTHR38814">
    <property type="entry name" value="ENDONUCLEASE NUCS"/>
    <property type="match status" value="1"/>
</dbReference>
<keyword evidence="1" id="KW-0238">DNA-binding</keyword>
<dbReference type="SUPFAM" id="SSF88697">
    <property type="entry name" value="PUA domain-like"/>
    <property type="match status" value="1"/>
</dbReference>
<dbReference type="Proteomes" id="UP001155182">
    <property type="component" value="Unassembled WGS sequence"/>
</dbReference>
<dbReference type="Pfam" id="PF01878">
    <property type="entry name" value="EVE"/>
    <property type="match status" value="1"/>
</dbReference>
<evidence type="ECO:0000313" key="5">
    <source>
        <dbReference type="Proteomes" id="UP001155182"/>
    </source>
</evidence>
<dbReference type="Gene3D" id="3.10.590.10">
    <property type="entry name" value="ph1033 like domains"/>
    <property type="match status" value="1"/>
</dbReference>
<dbReference type="Gene3D" id="3.40.1350.10">
    <property type="match status" value="1"/>
</dbReference>
<comment type="caution">
    <text evidence="4">The sequence shown here is derived from an EMBL/GenBank/DDBJ whole genome shotgun (WGS) entry which is preliminary data.</text>
</comment>
<feature type="domain" description="Endonuclease NucS C-terminal" evidence="3">
    <location>
        <begin position="3"/>
        <end position="110"/>
    </location>
</feature>
<dbReference type="InterPro" id="IPR011856">
    <property type="entry name" value="tRNA_endonuc-like_dom_sf"/>
</dbReference>
<protein>
    <submittedName>
        <fullName evidence="4">EVE domain-containing protein</fullName>
    </submittedName>
</protein>
<feature type="domain" description="EVE" evidence="2">
    <location>
        <begin position="148"/>
        <end position="287"/>
    </location>
</feature>
<reference evidence="4" key="1">
    <citation type="submission" date="2022-06" db="EMBL/GenBank/DDBJ databases">
        <title>Solitalea sp. MAHUQ-68 isolated from rhizospheric soil.</title>
        <authorList>
            <person name="Huq M.A."/>
        </authorList>
    </citation>
    <scope>NUCLEOTIDE SEQUENCE</scope>
    <source>
        <strain evidence="4">MAHUQ-68</strain>
    </source>
</reference>
<sequence>MLEKDIENLIAQHPDIIFPNAGFRLVGQQIKLGKCFADIIFEDKHNRKIIVEVKRGILSRDASGQVMEYYGLLKTESPDSFVELVLCANIIPPERKKFLETIGIECKELGINYLNQLAEQVNYQFIKSRQTDQRQQTTTISVLPSADNIWIFQANPQRYDIMNALADDEIGDSIHWLVNQHKTEICKGHIGMIWLSGKEAGIYAITEILTDPQLMLEPDPERKYWTDATDKEGEKTRVKMKIIKSLLHSPLTKETIMKTDGLQGMRILRQPQGTNFRVTTEEWTIIKTLI</sequence>
<dbReference type="AlphaFoldDB" id="A0A9X2JB21"/>
<evidence type="ECO:0000313" key="4">
    <source>
        <dbReference type="EMBL" id="MCO4291563.1"/>
    </source>
</evidence>
<dbReference type="InterPro" id="IPR015947">
    <property type="entry name" value="PUA-like_sf"/>
</dbReference>
<dbReference type="Pfam" id="PF01939">
    <property type="entry name" value="NucS_C"/>
    <property type="match status" value="1"/>
</dbReference>
<keyword evidence="5" id="KW-1185">Reference proteome</keyword>
<organism evidence="4 5">
    <name type="scientific">Solitalea agri</name>
    <dbReference type="NCBI Taxonomy" id="2953739"/>
    <lineage>
        <taxon>Bacteria</taxon>
        <taxon>Pseudomonadati</taxon>
        <taxon>Bacteroidota</taxon>
        <taxon>Sphingobacteriia</taxon>
        <taxon>Sphingobacteriales</taxon>
        <taxon>Sphingobacteriaceae</taxon>
        <taxon>Solitalea</taxon>
    </lineage>
</organism>
<gene>
    <name evidence="4" type="ORF">NF867_01630</name>
</gene>
<evidence type="ECO:0000259" key="3">
    <source>
        <dbReference type="Pfam" id="PF01939"/>
    </source>
</evidence>
<proteinExistence type="predicted"/>
<evidence type="ECO:0000259" key="2">
    <source>
        <dbReference type="Pfam" id="PF01878"/>
    </source>
</evidence>
<dbReference type="InterPro" id="IPR002740">
    <property type="entry name" value="EVE_domain"/>
</dbReference>
<dbReference type="RefSeq" id="WP_252585799.1">
    <property type="nucleotide sequence ID" value="NZ_JAMWYS010000006.1"/>
</dbReference>
<dbReference type="InterPro" id="IPR048301">
    <property type="entry name" value="NucS_C"/>
</dbReference>
<dbReference type="GO" id="GO:0004519">
    <property type="term" value="F:endonuclease activity"/>
    <property type="evidence" value="ECO:0007669"/>
    <property type="project" value="InterPro"/>
</dbReference>
<dbReference type="PANTHER" id="PTHR38814:SF1">
    <property type="entry name" value="ENDONUCLEASE NUCS"/>
    <property type="match status" value="1"/>
</dbReference>
<accession>A0A9X2JB21</accession>
<dbReference type="InterPro" id="IPR002793">
    <property type="entry name" value="Endonuclease_NucS"/>
</dbReference>